<reference evidence="1" key="1">
    <citation type="journal article" date="2021" name="IMA Fungus">
        <title>Genomic characterization of three marine fungi, including Emericellopsis atlantica sp. nov. with signatures of a generalist lifestyle and marine biomass degradation.</title>
        <authorList>
            <person name="Hagestad O.C."/>
            <person name="Hou L."/>
            <person name="Andersen J.H."/>
            <person name="Hansen E.H."/>
            <person name="Altermark B."/>
            <person name="Li C."/>
            <person name="Kuhnert E."/>
            <person name="Cox R.J."/>
            <person name="Crous P.W."/>
            <person name="Spatafora J.W."/>
            <person name="Lail K."/>
            <person name="Amirebrahimi M."/>
            <person name="Lipzen A."/>
            <person name="Pangilinan J."/>
            <person name="Andreopoulos W."/>
            <person name="Hayes R.D."/>
            <person name="Ng V."/>
            <person name="Grigoriev I.V."/>
            <person name="Jackson S.A."/>
            <person name="Sutton T.D.S."/>
            <person name="Dobson A.D.W."/>
            <person name="Rama T."/>
        </authorList>
    </citation>
    <scope>NUCLEOTIDE SEQUENCE</scope>
    <source>
        <strain evidence="1">TRa3180A</strain>
    </source>
</reference>
<comment type="caution">
    <text evidence="1">The sequence shown here is derived from an EMBL/GenBank/DDBJ whole genome shotgun (WGS) entry which is preliminary data.</text>
</comment>
<keyword evidence="2" id="KW-1185">Reference proteome</keyword>
<organism evidence="1 2">
    <name type="scientific">Calycina marina</name>
    <dbReference type="NCBI Taxonomy" id="1763456"/>
    <lineage>
        <taxon>Eukaryota</taxon>
        <taxon>Fungi</taxon>
        <taxon>Dikarya</taxon>
        <taxon>Ascomycota</taxon>
        <taxon>Pezizomycotina</taxon>
        <taxon>Leotiomycetes</taxon>
        <taxon>Helotiales</taxon>
        <taxon>Pezizellaceae</taxon>
        <taxon>Calycina</taxon>
    </lineage>
</organism>
<gene>
    <name evidence="1" type="ORF">BJ878DRAFT_525789</name>
</gene>
<accession>A0A9P8CB40</accession>
<protein>
    <submittedName>
        <fullName evidence="1">Uncharacterized protein</fullName>
    </submittedName>
</protein>
<evidence type="ECO:0000313" key="2">
    <source>
        <dbReference type="Proteomes" id="UP000887226"/>
    </source>
</evidence>
<proteinExistence type="predicted"/>
<name>A0A9P8CB40_9HELO</name>
<evidence type="ECO:0000313" key="1">
    <source>
        <dbReference type="EMBL" id="KAG9240509.1"/>
    </source>
</evidence>
<dbReference type="Proteomes" id="UP000887226">
    <property type="component" value="Unassembled WGS sequence"/>
</dbReference>
<dbReference type="AlphaFoldDB" id="A0A9P8CB40"/>
<dbReference type="OrthoDB" id="5421738at2759"/>
<sequence length="258" mass="29263">MKALHWMTAVKNRSTRIANIFQSHVFHMLTQRGFSPMALDVEKSPSSVQICAEICGELSKGILPDLDSVLESLSVKESGWARLMEMVPDKEKPYDWRSFGYLFYVFQILKPALGDYKAASDDRTAGNDSAYQTAVPRLMVGIDDNVERRIYSRAQKFLKALRSSKSGHQPPHYLLEVYMCRRIFIDGNMDGSNLYLSDPSPIRPSLNSCEQRSVHAAYDGIPACHARLSPFDVAERLHNIDDIKVLKKQFSQEGFLCH</sequence>
<dbReference type="EMBL" id="MU254425">
    <property type="protein sequence ID" value="KAG9240509.1"/>
    <property type="molecule type" value="Genomic_DNA"/>
</dbReference>